<evidence type="ECO:0000313" key="3">
    <source>
        <dbReference type="Proteomes" id="UP000663832"/>
    </source>
</evidence>
<comment type="caution">
    <text evidence="2">The sequence shown here is derived from an EMBL/GenBank/DDBJ whole genome shotgun (WGS) entry which is preliminary data.</text>
</comment>
<name>A0A816E8N4_9BILA</name>
<gene>
    <name evidence="1" type="ORF">BJG266_LOCUS43417</name>
    <name evidence="2" type="ORF">QVE165_LOCUS60334</name>
</gene>
<dbReference type="EMBL" id="CAJNOM010003442">
    <property type="protein sequence ID" value="CAF1645690.1"/>
    <property type="molecule type" value="Genomic_DNA"/>
</dbReference>
<dbReference type="AlphaFoldDB" id="A0A816E8N4"/>
<dbReference type="Proteomes" id="UP000663832">
    <property type="component" value="Unassembled WGS sequence"/>
</dbReference>
<reference evidence="2" key="1">
    <citation type="submission" date="2021-02" db="EMBL/GenBank/DDBJ databases">
        <authorList>
            <person name="Nowell W R."/>
        </authorList>
    </citation>
    <scope>NUCLEOTIDE SEQUENCE</scope>
</reference>
<protein>
    <submittedName>
        <fullName evidence="2">Uncharacterized protein</fullName>
    </submittedName>
</protein>
<accession>A0A816E8N4</accession>
<evidence type="ECO:0000313" key="1">
    <source>
        <dbReference type="EMBL" id="CAF1505497.1"/>
    </source>
</evidence>
<evidence type="ECO:0000313" key="2">
    <source>
        <dbReference type="EMBL" id="CAF1645690.1"/>
    </source>
</evidence>
<dbReference type="EMBL" id="CAJNOI010003100">
    <property type="protein sequence ID" value="CAF1505497.1"/>
    <property type="molecule type" value="Genomic_DNA"/>
</dbReference>
<organism evidence="2 3">
    <name type="scientific">Adineta steineri</name>
    <dbReference type="NCBI Taxonomy" id="433720"/>
    <lineage>
        <taxon>Eukaryota</taxon>
        <taxon>Metazoa</taxon>
        <taxon>Spiralia</taxon>
        <taxon>Gnathifera</taxon>
        <taxon>Rotifera</taxon>
        <taxon>Eurotatoria</taxon>
        <taxon>Bdelloidea</taxon>
        <taxon>Adinetida</taxon>
        <taxon>Adinetidae</taxon>
        <taxon>Adineta</taxon>
    </lineage>
</organism>
<keyword evidence="3" id="KW-1185">Reference proteome</keyword>
<dbReference type="Proteomes" id="UP000663877">
    <property type="component" value="Unassembled WGS sequence"/>
</dbReference>
<proteinExistence type="predicted"/>
<sequence>MFLKRVQRNQFDFHQLPFKSLLKLSGKNFKVIQYPNEILILSGGILSQSFIQDEILCESIHFALSSCLSDQFPKNSSLCHCKLFSNLNKDESIDMNLYNDETIQGYIQKCLHLNIHQNKNFFIYLDKDSKLDKDLSLLDNINEQVPFERLMQRNKLNI</sequence>